<feature type="compositionally biased region" description="Polar residues" evidence="1">
    <location>
        <begin position="100"/>
        <end position="118"/>
    </location>
</feature>
<name>A0A6A6VKB6_9PLEO</name>
<feature type="region of interest" description="Disordered" evidence="1">
    <location>
        <begin position="961"/>
        <end position="1089"/>
    </location>
</feature>
<feature type="compositionally biased region" description="Basic and acidic residues" evidence="1">
    <location>
        <begin position="801"/>
        <end position="870"/>
    </location>
</feature>
<feature type="region of interest" description="Disordered" evidence="1">
    <location>
        <begin position="726"/>
        <end position="754"/>
    </location>
</feature>
<proteinExistence type="predicted"/>
<feature type="compositionally biased region" description="Polar residues" evidence="1">
    <location>
        <begin position="1307"/>
        <end position="1319"/>
    </location>
</feature>
<feature type="compositionally biased region" description="Polar residues" evidence="1">
    <location>
        <begin position="729"/>
        <end position="753"/>
    </location>
</feature>
<dbReference type="PANTHER" id="PTHR12436">
    <property type="entry name" value="80 KDA MCM3-ASSOCIATED PROTEIN"/>
    <property type="match status" value="1"/>
</dbReference>
<feature type="compositionally biased region" description="Acidic residues" evidence="1">
    <location>
        <begin position="1378"/>
        <end position="1395"/>
    </location>
</feature>
<dbReference type="CDD" id="cd22249">
    <property type="entry name" value="UDM1_RNF168_RNF169-like"/>
    <property type="match status" value="1"/>
</dbReference>
<feature type="region of interest" description="Disordered" evidence="1">
    <location>
        <begin position="1187"/>
        <end position="1209"/>
    </location>
</feature>
<dbReference type="OrthoDB" id="264795at2759"/>
<protein>
    <recommendedName>
        <fullName evidence="2">SAC3/GANP/THP3 conserved domain-containing protein</fullName>
    </recommendedName>
</protein>
<evidence type="ECO:0000256" key="1">
    <source>
        <dbReference type="SAM" id="MobiDB-lite"/>
    </source>
</evidence>
<dbReference type="Proteomes" id="UP000799440">
    <property type="component" value="Unassembled WGS sequence"/>
</dbReference>
<reference evidence="3" key="1">
    <citation type="journal article" date="2020" name="Stud. Mycol.">
        <title>101 Dothideomycetes genomes: a test case for predicting lifestyles and emergence of pathogens.</title>
        <authorList>
            <person name="Haridas S."/>
            <person name="Albert R."/>
            <person name="Binder M."/>
            <person name="Bloem J."/>
            <person name="Labutti K."/>
            <person name="Salamov A."/>
            <person name="Andreopoulos B."/>
            <person name="Baker S."/>
            <person name="Barry K."/>
            <person name="Bills G."/>
            <person name="Bluhm B."/>
            <person name="Cannon C."/>
            <person name="Castanera R."/>
            <person name="Culley D."/>
            <person name="Daum C."/>
            <person name="Ezra D."/>
            <person name="Gonzalez J."/>
            <person name="Henrissat B."/>
            <person name="Kuo A."/>
            <person name="Liang C."/>
            <person name="Lipzen A."/>
            <person name="Lutzoni F."/>
            <person name="Magnuson J."/>
            <person name="Mondo S."/>
            <person name="Nolan M."/>
            <person name="Ohm R."/>
            <person name="Pangilinan J."/>
            <person name="Park H.-J."/>
            <person name="Ramirez L."/>
            <person name="Alfaro M."/>
            <person name="Sun H."/>
            <person name="Tritt A."/>
            <person name="Yoshinaga Y."/>
            <person name="Zwiers L.-H."/>
            <person name="Turgeon B."/>
            <person name="Goodwin S."/>
            <person name="Spatafora J."/>
            <person name="Crous P."/>
            <person name="Grigoriev I."/>
        </authorList>
    </citation>
    <scope>NUCLEOTIDE SEQUENCE</scope>
    <source>
        <strain evidence="3">CBS 119925</strain>
    </source>
</reference>
<feature type="region of interest" description="Disordered" evidence="1">
    <location>
        <begin position="1103"/>
        <end position="1173"/>
    </location>
</feature>
<feature type="compositionally biased region" description="Polar residues" evidence="1">
    <location>
        <begin position="632"/>
        <end position="649"/>
    </location>
</feature>
<dbReference type="PANTHER" id="PTHR12436:SF3">
    <property type="entry name" value="GERMINAL-CENTER ASSOCIATED NUCLEAR PROTEIN"/>
    <property type="match status" value="1"/>
</dbReference>
<keyword evidence="4" id="KW-1185">Reference proteome</keyword>
<feature type="domain" description="SAC3/GANP/THP3 conserved" evidence="2">
    <location>
        <begin position="167"/>
        <end position="483"/>
    </location>
</feature>
<feature type="region of interest" description="Disordered" evidence="1">
    <location>
        <begin position="784"/>
        <end position="870"/>
    </location>
</feature>
<evidence type="ECO:0000259" key="2">
    <source>
        <dbReference type="Pfam" id="PF03399"/>
    </source>
</evidence>
<dbReference type="Gene3D" id="1.25.40.990">
    <property type="match status" value="1"/>
</dbReference>
<evidence type="ECO:0000313" key="4">
    <source>
        <dbReference type="Proteomes" id="UP000799440"/>
    </source>
</evidence>
<dbReference type="GO" id="GO:0070390">
    <property type="term" value="C:transcription export complex 2"/>
    <property type="evidence" value="ECO:0007669"/>
    <property type="project" value="TreeGrafter"/>
</dbReference>
<dbReference type="GO" id="GO:0005737">
    <property type="term" value="C:cytoplasm"/>
    <property type="evidence" value="ECO:0007669"/>
    <property type="project" value="TreeGrafter"/>
</dbReference>
<feature type="compositionally biased region" description="Polar residues" evidence="1">
    <location>
        <begin position="1002"/>
        <end position="1018"/>
    </location>
</feature>
<feature type="compositionally biased region" description="Polar residues" evidence="1">
    <location>
        <begin position="595"/>
        <end position="615"/>
    </location>
</feature>
<sequence>MSTRGRARGSFERGARAGRRGTFSNIPGSASRGRGGFGSSDGEDVVMATEAPAINNPFTGRGRGTDRGQRGALWRGSSQSRGRGDSSRGSFRGRGGHMKPTSSAVLAAPTASNSTPYPQSDYAARLQFLREDRPRLRQQLIDEKRMNPDGPMRLSDAVKLRGICMDMCPEYERVRRIVEEDLKVPEYTAESLKLNDRKLRVPDESRMVKAYQRSAAGMETELVTDIRPPAVCLETLHYMVGRLDDEDFEFLYSWLWDRVRAVAKDLRTQAIDTDQDLAIYLDCIEKNARIYLLCMHFMATSDNEDYSHQQDMEQLNQSFITLKERYADNRKSGIPSPNEAEFQAYRLIMTIYTKDQLVEDEIKVLPDDLKRHPRMQMATRIHDAGKAILAKSRRVSEAQQNWKNFWDLIRSPMTTYLMACAAEVGFNNIRHIVMDTIYRVYRQGATRQASSTDEWTLSKLAQCLGFDTSDEVRSFCGLYGFRFLSSPSGEEYLDLASVTYGRSLTKPEELKPQNFSQIVESKRSDRAKSTIIREAETGYDDDDSLFISETPTGQQSTSTNGFSSSFNAQATPFQPQSGITPFQSPFAKPNPFAPATSNFSSENPFQKSTTSQSFASPSGFGTPSFTGSSTPQKAPSTPNSVFTTPTGQTVRPGLFDGSKDTIKFASTPPSGAAPPQTTPNFSMSTPDGLAKPQTSNAFSFTNAATTSTSKPGTQSTSSLFFSSTATAKADTSGSKTTIQSPFSASATKDSSQEPVKPFSFTPFCQGFSSTVFSAPALAATAGATGSATSSSAGQQSNAEEDERRQVQEEQQRKEREEEERRAREDRERKAQEEQQRRIQEEQERQARAAAEQRRIQEDQERRAREQQRVADELRRQEEAKLRKEKAWDALANQVFLGPVQNLLEMFIEAQVQKIFPEAEEQVWQEWADKRADELSEERKQRRLVEYCKLWWDITQRKRRAKEARERRRKLNQSRKLRQSVEDGHVTTRVHGRSRRPSEDQENISPENGKATSTQTYRMSGTFRKPDMPASASKASALAKERPVASKRKSSYGSDLASEESSLRNSTRYTPTYLPGVPGIPHPAHRNPILDRDRTQSDYFKMKAMGLNSTPIRKRIREQSSEQEGAGEYRKRARTSSTSSSEAVIHRARSVLESVPQTPTPPPHPEPMWSTSDRTSDLITRTRALLSGVPVSETSTPQHSPPASGHVRHEFSRSVPDLTRSFQPHVSTSTSSAHISGTSVPAGKAAYWYRESRFVPRHLYGKGAEAVSEWYRQSRGGNAKSVRFGSSASSTSAHKNGRPTEMDAMSSPIPTQLSYYPSQQHTRDEEDIVIEGAELLMEDMQGDYDEEFKGVQIREEEEYYEEDEEGVFDELGDASQSESEPEIEDDEEEYDDDEDGPQPYGKRYGLTYHDQHDAQVVDGPGATQDDAIELSD</sequence>
<dbReference type="InterPro" id="IPR005062">
    <property type="entry name" value="SAC3/GANP/THP3_conserved"/>
</dbReference>
<organism evidence="3 4">
    <name type="scientific">Sporormia fimetaria CBS 119925</name>
    <dbReference type="NCBI Taxonomy" id="1340428"/>
    <lineage>
        <taxon>Eukaryota</taxon>
        <taxon>Fungi</taxon>
        <taxon>Dikarya</taxon>
        <taxon>Ascomycota</taxon>
        <taxon>Pezizomycotina</taxon>
        <taxon>Dothideomycetes</taxon>
        <taxon>Pleosporomycetidae</taxon>
        <taxon>Pleosporales</taxon>
        <taxon>Sporormiaceae</taxon>
        <taxon>Sporormia</taxon>
    </lineage>
</organism>
<gene>
    <name evidence="3" type="ORF">M011DRAFT_418038</name>
</gene>
<dbReference type="InterPro" id="IPR045107">
    <property type="entry name" value="SAC3/GANP/THP3"/>
</dbReference>
<feature type="compositionally biased region" description="Basic residues" evidence="1">
    <location>
        <begin position="961"/>
        <end position="977"/>
    </location>
</feature>
<feature type="region of interest" description="Disordered" evidence="1">
    <location>
        <begin position="1350"/>
        <end position="1431"/>
    </location>
</feature>
<feature type="compositionally biased region" description="Low complexity" evidence="1">
    <location>
        <begin position="553"/>
        <end position="567"/>
    </location>
</feature>
<feature type="compositionally biased region" description="Low complexity" evidence="1">
    <location>
        <begin position="616"/>
        <end position="631"/>
    </location>
</feature>
<dbReference type="EMBL" id="MU006564">
    <property type="protein sequence ID" value="KAF2750256.1"/>
    <property type="molecule type" value="Genomic_DNA"/>
</dbReference>
<evidence type="ECO:0000313" key="3">
    <source>
        <dbReference type="EMBL" id="KAF2750256.1"/>
    </source>
</evidence>
<dbReference type="Pfam" id="PF03399">
    <property type="entry name" value="SAC3_GANP"/>
    <property type="match status" value="1"/>
</dbReference>
<feature type="compositionally biased region" description="Low complexity" evidence="1">
    <location>
        <begin position="784"/>
        <end position="793"/>
    </location>
</feature>
<feature type="region of interest" description="Disordered" evidence="1">
    <location>
        <begin position="1"/>
        <end position="119"/>
    </location>
</feature>
<dbReference type="GO" id="GO:0006406">
    <property type="term" value="P:mRNA export from nucleus"/>
    <property type="evidence" value="ECO:0007669"/>
    <property type="project" value="TreeGrafter"/>
</dbReference>
<feature type="compositionally biased region" description="Polar residues" evidence="1">
    <location>
        <begin position="568"/>
        <end position="583"/>
    </location>
</feature>
<feature type="compositionally biased region" description="Acidic residues" evidence="1">
    <location>
        <begin position="1354"/>
        <end position="1371"/>
    </location>
</feature>
<accession>A0A6A6VKB6</accession>
<feature type="compositionally biased region" description="Polar residues" evidence="1">
    <location>
        <begin position="1058"/>
        <end position="1069"/>
    </location>
</feature>
<feature type="region of interest" description="Disordered" evidence="1">
    <location>
        <begin position="1277"/>
        <end position="1323"/>
    </location>
</feature>
<feature type="compositionally biased region" description="Polar residues" evidence="1">
    <location>
        <begin position="1283"/>
        <end position="1293"/>
    </location>
</feature>
<feature type="region of interest" description="Disordered" evidence="1">
    <location>
        <begin position="542"/>
        <end position="695"/>
    </location>
</feature>